<accession>T1JND3</accession>
<dbReference type="CDD" id="cd18577">
    <property type="entry name" value="ABC_6TM_Pgp_ABCB1_D1_like"/>
    <property type="match status" value="1"/>
</dbReference>
<evidence type="ECO:0000256" key="6">
    <source>
        <dbReference type="SAM" id="Phobius"/>
    </source>
</evidence>
<dbReference type="GO" id="GO:0005886">
    <property type="term" value="C:plasma membrane"/>
    <property type="evidence" value="ECO:0007669"/>
    <property type="project" value="TreeGrafter"/>
</dbReference>
<sequence>MSDLNSSKSHKGKLYRKIIPTKDEVTLGNEKEADDKTQEEEIKDESKKKTTDPPPVPFHKMFQFATGSENVMIVFGCIMAIVSGLGMPVLVILFGRVTNAFVYNAMELAFKEKNISAISANINSPLTTNSSFNNSQDYLNLTAPSPSPSPSPDEQYTVHLPPGFEMNFLEEVQNFGVYTCILGAVQLIASYFMVVCLNTAADKQIFRIRVLFLKSVLRQDIAWYDEQPIGEFSSRSIADLNKLQDGIGEKLGMFIFFMSNFVVDMVIAFVYGWKLTLVILSAMPLLTIATAAFMKIQNTMTNDELKAYSKAGTVAEE</sequence>
<evidence type="ECO:0000313" key="8">
    <source>
        <dbReference type="EnsemblMetazoa" id="SMAR015362-PA"/>
    </source>
</evidence>
<dbReference type="InterPro" id="IPR036640">
    <property type="entry name" value="ABC1_TM_sf"/>
</dbReference>
<dbReference type="EMBL" id="AFFK01020363">
    <property type="status" value="NOT_ANNOTATED_CDS"/>
    <property type="molecule type" value="Genomic_DNA"/>
</dbReference>
<evidence type="ECO:0000313" key="9">
    <source>
        <dbReference type="Proteomes" id="UP000014500"/>
    </source>
</evidence>
<dbReference type="InterPro" id="IPR011527">
    <property type="entry name" value="ABC1_TM_dom"/>
</dbReference>
<evidence type="ECO:0000256" key="4">
    <source>
        <dbReference type="ARBA" id="ARBA00023136"/>
    </source>
</evidence>
<reference evidence="8" key="2">
    <citation type="submission" date="2015-02" db="UniProtKB">
        <authorList>
            <consortium name="EnsemblMetazoa"/>
        </authorList>
    </citation>
    <scope>IDENTIFICATION</scope>
</reference>
<feature type="transmembrane region" description="Helical" evidence="6">
    <location>
        <begin position="71"/>
        <end position="94"/>
    </location>
</feature>
<dbReference type="PANTHER" id="PTHR24222">
    <property type="entry name" value="ABC TRANSPORTER B FAMILY"/>
    <property type="match status" value="1"/>
</dbReference>
<dbReference type="OMA" id="KQIFRIR"/>
<comment type="subcellular location">
    <subcellularLocation>
        <location evidence="1">Membrane</location>
        <topology evidence="1">Multi-pass membrane protein</topology>
    </subcellularLocation>
</comment>
<dbReference type="Gene3D" id="1.20.1560.10">
    <property type="entry name" value="ABC transporter type 1, transmembrane domain"/>
    <property type="match status" value="1"/>
</dbReference>
<proteinExistence type="predicted"/>
<feature type="region of interest" description="Disordered" evidence="5">
    <location>
        <begin position="26"/>
        <end position="55"/>
    </location>
</feature>
<dbReference type="Proteomes" id="UP000014500">
    <property type="component" value="Unassembled WGS sequence"/>
</dbReference>
<dbReference type="PROSITE" id="PS50929">
    <property type="entry name" value="ABC_TM1F"/>
    <property type="match status" value="1"/>
</dbReference>
<feature type="transmembrane region" description="Helical" evidence="6">
    <location>
        <begin position="251"/>
        <end position="271"/>
    </location>
</feature>
<feature type="compositionally biased region" description="Basic and acidic residues" evidence="5">
    <location>
        <begin position="26"/>
        <end position="51"/>
    </location>
</feature>
<keyword evidence="4 6" id="KW-0472">Membrane</keyword>
<reference evidence="9" key="1">
    <citation type="submission" date="2011-05" db="EMBL/GenBank/DDBJ databases">
        <authorList>
            <person name="Richards S.R."/>
            <person name="Qu J."/>
            <person name="Jiang H."/>
            <person name="Jhangiani S.N."/>
            <person name="Agravi P."/>
            <person name="Goodspeed R."/>
            <person name="Gross S."/>
            <person name="Mandapat C."/>
            <person name="Jackson L."/>
            <person name="Mathew T."/>
            <person name="Pu L."/>
            <person name="Thornton R."/>
            <person name="Saada N."/>
            <person name="Wilczek-Boney K.B."/>
            <person name="Lee S."/>
            <person name="Kovar C."/>
            <person name="Wu Y."/>
            <person name="Scherer S.E."/>
            <person name="Worley K.C."/>
            <person name="Muzny D.M."/>
            <person name="Gibbs R."/>
        </authorList>
    </citation>
    <scope>NUCLEOTIDE SEQUENCE</scope>
    <source>
        <strain evidence="9">Brora</strain>
    </source>
</reference>
<dbReference type="EnsemblMetazoa" id="SMAR015362-RA">
    <property type="protein sequence ID" value="SMAR015362-PA"/>
    <property type="gene ID" value="SMAR015362"/>
</dbReference>
<dbReference type="PANTHER" id="PTHR24222:SF76">
    <property type="entry name" value="MYCOBACTIN IMPORT ATP-BINDING_PERMEASE PROTEIN IRTB"/>
    <property type="match status" value="1"/>
</dbReference>
<dbReference type="InterPro" id="IPR039421">
    <property type="entry name" value="Type_1_exporter"/>
</dbReference>
<feature type="transmembrane region" description="Helical" evidence="6">
    <location>
        <begin position="175"/>
        <end position="197"/>
    </location>
</feature>
<dbReference type="AlphaFoldDB" id="T1JND3"/>
<dbReference type="PhylomeDB" id="T1JND3"/>
<dbReference type="GO" id="GO:0005524">
    <property type="term" value="F:ATP binding"/>
    <property type="evidence" value="ECO:0007669"/>
    <property type="project" value="InterPro"/>
</dbReference>
<dbReference type="HOGENOM" id="CLU_878742_0_0_1"/>
<evidence type="ECO:0000256" key="5">
    <source>
        <dbReference type="SAM" id="MobiDB-lite"/>
    </source>
</evidence>
<organism evidence="8 9">
    <name type="scientific">Strigamia maritima</name>
    <name type="common">European centipede</name>
    <name type="synonym">Geophilus maritimus</name>
    <dbReference type="NCBI Taxonomy" id="126957"/>
    <lineage>
        <taxon>Eukaryota</taxon>
        <taxon>Metazoa</taxon>
        <taxon>Ecdysozoa</taxon>
        <taxon>Arthropoda</taxon>
        <taxon>Myriapoda</taxon>
        <taxon>Chilopoda</taxon>
        <taxon>Pleurostigmophora</taxon>
        <taxon>Geophilomorpha</taxon>
        <taxon>Linotaeniidae</taxon>
        <taxon>Strigamia</taxon>
    </lineage>
</organism>
<evidence type="ECO:0000256" key="3">
    <source>
        <dbReference type="ARBA" id="ARBA00022989"/>
    </source>
</evidence>
<dbReference type="STRING" id="126957.T1JND3"/>
<name>T1JND3_STRMM</name>
<feature type="transmembrane region" description="Helical" evidence="6">
    <location>
        <begin position="277"/>
        <end position="296"/>
    </location>
</feature>
<protein>
    <recommendedName>
        <fullName evidence="7">ABC transmembrane type-1 domain-containing protein</fullName>
    </recommendedName>
</protein>
<feature type="domain" description="ABC transmembrane type-1" evidence="7">
    <location>
        <begin position="74"/>
        <end position="317"/>
    </location>
</feature>
<dbReference type="GO" id="GO:0140359">
    <property type="term" value="F:ABC-type transporter activity"/>
    <property type="evidence" value="ECO:0007669"/>
    <property type="project" value="InterPro"/>
</dbReference>
<dbReference type="eggNOG" id="KOG0055">
    <property type="taxonomic scope" value="Eukaryota"/>
</dbReference>
<evidence type="ECO:0000256" key="2">
    <source>
        <dbReference type="ARBA" id="ARBA00022692"/>
    </source>
</evidence>
<evidence type="ECO:0000259" key="7">
    <source>
        <dbReference type="PROSITE" id="PS50929"/>
    </source>
</evidence>
<keyword evidence="2 6" id="KW-0812">Transmembrane</keyword>
<evidence type="ECO:0000256" key="1">
    <source>
        <dbReference type="ARBA" id="ARBA00004141"/>
    </source>
</evidence>
<keyword evidence="9" id="KW-1185">Reference proteome</keyword>
<dbReference type="SUPFAM" id="SSF90123">
    <property type="entry name" value="ABC transporter transmembrane region"/>
    <property type="match status" value="1"/>
</dbReference>
<keyword evidence="3 6" id="KW-1133">Transmembrane helix</keyword>
<dbReference type="Pfam" id="PF00664">
    <property type="entry name" value="ABC_membrane"/>
    <property type="match status" value="1"/>
</dbReference>